<dbReference type="NCBIfam" id="NF041260">
    <property type="entry name" value="actino_IHF"/>
    <property type="match status" value="1"/>
</dbReference>
<evidence type="ECO:0000313" key="2">
    <source>
        <dbReference type="EMBL" id="REK70026.1"/>
    </source>
</evidence>
<evidence type="ECO:0000313" key="3">
    <source>
        <dbReference type="Proteomes" id="UP000265581"/>
    </source>
</evidence>
<proteinExistence type="predicted"/>
<name>A0A371P3Q7_9ACTN</name>
<evidence type="ECO:0000259" key="1">
    <source>
        <dbReference type="Pfam" id="PF22525"/>
    </source>
</evidence>
<feature type="domain" description="Integration host factor-like helix-two turn-helix" evidence="1">
    <location>
        <begin position="32"/>
        <end position="102"/>
    </location>
</feature>
<reference evidence="2 3" key="1">
    <citation type="submission" date="2018-08" db="EMBL/GenBank/DDBJ databases">
        <title>Aeromicrobium sp. M2KJ-4, whole genome shotgun sequence.</title>
        <authorList>
            <person name="Tuo L."/>
        </authorList>
    </citation>
    <scope>NUCLEOTIDE SEQUENCE [LARGE SCALE GENOMIC DNA]</scope>
    <source>
        <strain evidence="2 3">M2KJ-4</strain>
    </source>
</reference>
<sequence length="112" mass="12045">MALPSLTTEQRAAALEKAAAARQARADVKARLKTSELSLAEVLQRATDDEVVAKLRVVDLLQAMPGVGAVRAHEIMQRIGIAESRRLRGLGAKQVAALLAEFGERSDRSDRG</sequence>
<organism evidence="2 3">
    <name type="scientific">Aeromicrobium endophyticum</name>
    <dbReference type="NCBI Taxonomy" id="2292704"/>
    <lineage>
        <taxon>Bacteria</taxon>
        <taxon>Bacillati</taxon>
        <taxon>Actinomycetota</taxon>
        <taxon>Actinomycetes</taxon>
        <taxon>Propionibacteriales</taxon>
        <taxon>Nocardioidaceae</taxon>
        <taxon>Aeromicrobium</taxon>
    </lineage>
</organism>
<accession>A0A371P3Q7</accession>
<protein>
    <submittedName>
        <fullName evidence="2">30S ribosomal protein S13</fullName>
    </submittedName>
</protein>
<dbReference type="InterPro" id="IPR010979">
    <property type="entry name" value="Ribosomal_uS13-like_H2TH"/>
</dbReference>
<dbReference type="GO" id="GO:0005840">
    <property type="term" value="C:ribosome"/>
    <property type="evidence" value="ECO:0007669"/>
    <property type="project" value="UniProtKB-KW"/>
</dbReference>
<keyword evidence="3" id="KW-1185">Reference proteome</keyword>
<dbReference type="InterPro" id="IPR055201">
    <property type="entry name" value="IHF-like_H2TH"/>
</dbReference>
<dbReference type="OrthoDB" id="3197442at2"/>
<dbReference type="Gene3D" id="1.10.8.50">
    <property type="match status" value="1"/>
</dbReference>
<keyword evidence="2" id="KW-0687">Ribonucleoprotein</keyword>
<dbReference type="GO" id="GO:0003676">
    <property type="term" value="F:nucleic acid binding"/>
    <property type="evidence" value="ECO:0007669"/>
    <property type="project" value="InterPro"/>
</dbReference>
<dbReference type="InterPro" id="IPR047806">
    <property type="entry name" value="IHF_actinobact"/>
</dbReference>
<dbReference type="Proteomes" id="UP000265581">
    <property type="component" value="Unassembled WGS sequence"/>
</dbReference>
<comment type="caution">
    <text evidence="2">The sequence shown here is derived from an EMBL/GenBank/DDBJ whole genome shotgun (WGS) entry which is preliminary data.</text>
</comment>
<dbReference type="Pfam" id="PF22525">
    <property type="entry name" value="H2TH_5"/>
    <property type="match status" value="1"/>
</dbReference>
<keyword evidence="2" id="KW-0689">Ribosomal protein</keyword>
<dbReference type="SUPFAM" id="SSF46946">
    <property type="entry name" value="S13-like H2TH domain"/>
    <property type="match status" value="1"/>
</dbReference>
<dbReference type="EMBL" id="QUBR01000002">
    <property type="protein sequence ID" value="REK70026.1"/>
    <property type="molecule type" value="Genomic_DNA"/>
</dbReference>
<dbReference type="RefSeq" id="WP_119704624.1">
    <property type="nucleotide sequence ID" value="NZ_JBHSOI010000002.1"/>
</dbReference>
<dbReference type="AlphaFoldDB" id="A0A371P3Q7"/>
<gene>
    <name evidence="2" type="ORF">DX116_12650</name>
</gene>